<evidence type="ECO:0000313" key="4">
    <source>
        <dbReference type="EMBL" id="MEX0379805.1"/>
    </source>
</evidence>
<comment type="caution">
    <text evidence="4">The sequence shown here is derived from an EMBL/GenBank/DDBJ whole genome shotgun (WGS) entry which is preliminary data.</text>
</comment>
<feature type="transmembrane region" description="Helical" evidence="2">
    <location>
        <begin position="38"/>
        <end position="56"/>
    </location>
</feature>
<dbReference type="EMBL" id="JBFPER010000001">
    <property type="protein sequence ID" value="MEX0379805.1"/>
    <property type="molecule type" value="Genomic_DNA"/>
</dbReference>
<feature type="transmembrane region" description="Helical" evidence="2">
    <location>
        <begin position="199"/>
        <end position="215"/>
    </location>
</feature>
<sequence>MTSRKNLLIQILLVWLGSLVFTIGFENLLAYSTQLSQYTIVVLNSLLSIGILYLVNHKYKLTKVFIKPAHDTWLDKSVYIIPILLYALRLLLFFVDEPGKLSLIVNHIPHYLMILLVVVTSVFFEEYIDRGLVFGALLVYFKNHKWRVQLSILLSASMFSLSHLMNLLNQNVIQTLGQMIYTFGFGCLVSMLYIRSRSLLIPFATHFLFNLPSFLDDSAFSATHSVALTSLIGPIVLLIIFLTYTFVFINKDETKHYQF</sequence>
<feature type="transmembrane region" description="Helical" evidence="2">
    <location>
        <begin position="107"/>
        <end position="125"/>
    </location>
</feature>
<dbReference type="InterPro" id="IPR003675">
    <property type="entry name" value="Rce1/LyrA-like_dom"/>
</dbReference>
<reference evidence="4 5" key="1">
    <citation type="submission" date="2024-07" db="EMBL/GenBank/DDBJ databases">
        <authorList>
            <person name="Yun M."/>
        </authorList>
    </citation>
    <scope>NUCLEOTIDE SEQUENCE [LARGE SCALE GENOMIC DNA]</scope>
    <source>
        <strain evidence="4 5">MS01</strain>
    </source>
</reference>
<evidence type="ECO:0000256" key="2">
    <source>
        <dbReference type="SAM" id="Phobius"/>
    </source>
</evidence>
<name>A0ABV3S070_9LACO</name>
<comment type="similarity">
    <text evidence="1">Belongs to the UPF0177 family.</text>
</comment>
<dbReference type="Proteomes" id="UP001556617">
    <property type="component" value="Unassembled WGS sequence"/>
</dbReference>
<evidence type="ECO:0000256" key="1">
    <source>
        <dbReference type="ARBA" id="ARBA00009067"/>
    </source>
</evidence>
<evidence type="ECO:0000313" key="5">
    <source>
        <dbReference type="Proteomes" id="UP001556617"/>
    </source>
</evidence>
<proteinExistence type="inferred from homology"/>
<evidence type="ECO:0000259" key="3">
    <source>
        <dbReference type="Pfam" id="PF02517"/>
    </source>
</evidence>
<feature type="transmembrane region" description="Helical" evidence="2">
    <location>
        <begin position="77"/>
        <end position="95"/>
    </location>
</feature>
<keyword evidence="2" id="KW-0812">Transmembrane</keyword>
<protein>
    <submittedName>
        <fullName evidence="4">Lysostaphin resistance A-like protein</fullName>
    </submittedName>
</protein>
<dbReference type="Pfam" id="PF02517">
    <property type="entry name" value="Rce1-like"/>
    <property type="match status" value="1"/>
</dbReference>
<gene>
    <name evidence="4" type="ORF">AB3K24_00310</name>
</gene>
<accession>A0ABV3S070</accession>
<feature type="transmembrane region" description="Helical" evidence="2">
    <location>
        <begin position="176"/>
        <end position="194"/>
    </location>
</feature>
<feature type="transmembrane region" description="Helical" evidence="2">
    <location>
        <begin position="146"/>
        <end position="164"/>
    </location>
</feature>
<keyword evidence="2" id="KW-1133">Transmembrane helix</keyword>
<feature type="transmembrane region" description="Helical" evidence="2">
    <location>
        <begin position="227"/>
        <end position="249"/>
    </location>
</feature>
<keyword evidence="5" id="KW-1185">Reference proteome</keyword>
<keyword evidence="2" id="KW-0472">Membrane</keyword>
<feature type="domain" description="CAAX prenyl protease 2/Lysostaphin resistance protein A-like" evidence="3">
    <location>
        <begin position="111"/>
        <end position="211"/>
    </location>
</feature>
<dbReference type="RefSeq" id="WP_367973082.1">
    <property type="nucleotide sequence ID" value="NZ_JBFPEQ010000001.1"/>
</dbReference>
<organism evidence="4 5">
    <name type="scientific">Leuconostoc aquikimchii</name>
    <dbReference type="NCBI Taxonomy" id="3236804"/>
    <lineage>
        <taxon>Bacteria</taxon>
        <taxon>Bacillati</taxon>
        <taxon>Bacillota</taxon>
        <taxon>Bacilli</taxon>
        <taxon>Lactobacillales</taxon>
        <taxon>Lactobacillaceae</taxon>
        <taxon>Leuconostoc</taxon>
    </lineage>
</organism>